<dbReference type="EMBL" id="JAEFCI010001079">
    <property type="protein sequence ID" value="KAG5463141.1"/>
    <property type="molecule type" value="Genomic_DNA"/>
</dbReference>
<dbReference type="AlphaFoldDB" id="A0A8H8A1D7"/>
<evidence type="ECO:0000256" key="1">
    <source>
        <dbReference type="SAM" id="MobiDB-lite"/>
    </source>
</evidence>
<keyword evidence="3" id="KW-1185">Reference proteome</keyword>
<evidence type="ECO:0000313" key="2">
    <source>
        <dbReference type="EMBL" id="KAG5463141.1"/>
    </source>
</evidence>
<evidence type="ECO:0000313" key="3">
    <source>
        <dbReference type="Proteomes" id="UP000673691"/>
    </source>
</evidence>
<sequence length="118" mass="12731">MPYNNDLDGRASANRPPRPGAIFSTGRLGGDLGIDPSFNTDTPGRRVEAADPAAAAHASLLEEHEILKAQVASLLRTHECQLRSSQIPQQQQREQDSMIQATLAEIAKFDGKANAVQL</sequence>
<feature type="region of interest" description="Disordered" evidence="1">
    <location>
        <begin position="1"/>
        <end position="33"/>
    </location>
</feature>
<protein>
    <submittedName>
        <fullName evidence="2">Uncharacterized protein</fullName>
    </submittedName>
</protein>
<accession>A0A8H8A1D7</accession>
<comment type="caution">
    <text evidence="2">The sequence shown here is derived from an EMBL/GenBank/DDBJ whole genome shotgun (WGS) entry which is preliminary data.</text>
</comment>
<dbReference type="Proteomes" id="UP000673691">
    <property type="component" value="Unassembled WGS sequence"/>
</dbReference>
<organism evidence="2 3">
    <name type="scientific">Olpidium bornovanus</name>
    <dbReference type="NCBI Taxonomy" id="278681"/>
    <lineage>
        <taxon>Eukaryota</taxon>
        <taxon>Fungi</taxon>
        <taxon>Fungi incertae sedis</taxon>
        <taxon>Olpidiomycota</taxon>
        <taxon>Olpidiomycotina</taxon>
        <taxon>Olpidiomycetes</taxon>
        <taxon>Olpidiales</taxon>
        <taxon>Olpidiaceae</taxon>
        <taxon>Olpidium</taxon>
    </lineage>
</organism>
<proteinExistence type="predicted"/>
<reference evidence="2 3" key="1">
    <citation type="journal article" name="Sci. Rep.">
        <title>Genome-scale phylogenetic analyses confirm Olpidium as the closest living zoosporic fungus to the non-flagellated, terrestrial fungi.</title>
        <authorList>
            <person name="Chang Y."/>
            <person name="Rochon D."/>
            <person name="Sekimoto S."/>
            <person name="Wang Y."/>
            <person name="Chovatia M."/>
            <person name="Sandor L."/>
            <person name="Salamov A."/>
            <person name="Grigoriev I.V."/>
            <person name="Stajich J.E."/>
            <person name="Spatafora J.W."/>
        </authorList>
    </citation>
    <scope>NUCLEOTIDE SEQUENCE [LARGE SCALE GENOMIC DNA]</scope>
    <source>
        <strain evidence="2">S191</strain>
    </source>
</reference>
<gene>
    <name evidence="2" type="ORF">BJ554DRAFT_1520</name>
</gene>
<name>A0A8H8A1D7_9FUNG</name>